<protein>
    <submittedName>
        <fullName evidence="1">Uncharacterized protein</fullName>
    </submittedName>
</protein>
<keyword evidence="2" id="KW-1185">Reference proteome</keyword>
<proteinExistence type="predicted"/>
<sequence length="81" mass="9466">MPLTSQISVLSFQHLISEHPLSVGKPPSSIDSKRLKHSRSARVAMRFRESRRVSWVLVTHYATAYRNCLEQAVLWQIVWYK</sequence>
<dbReference type="AlphaFoldDB" id="A0A8G0LNY4"/>
<gene>
    <name evidence="1" type="ORF">H0G86_012669</name>
</gene>
<reference evidence="1 2" key="1">
    <citation type="journal article" date="2021" name="BMC Genomics">
        <title>Telomere-to-telomere genome assembly of asparaginase-producing Trichoderma simmonsii.</title>
        <authorList>
            <person name="Chung D."/>
            <person name="Kwon Y.M."/>
            <person name="Yang Y."/>
        </authorList>
    </citation>
    <scope>NUCLEOTIDE SEQUENCE [LARGE SCALE GENOMIC DNA]</scope>
    <source>
        <strain evidence="1 2">GH-Sj1</strain>
    </source>
</reference>
<evidence type="ECO:0000313" key="2">
    <source>
        <dbReference type="Proteomes" id="UP000826661"/>
    </source>
</evidence>
<name>A0A8G0LNY4_9HYPO</name>
<accession>A0A8G0LNY4</accession>
<organism evidence="1 2">
    <name type="scientific">Trichoderma simmonsii</name>
    <dbReference type="NCBI Taxonomy" id="1491479"/>
    <lineage>
        <taxon>Eukaryota</taxon>
        <taxon>Fungi</taxon>
        <taxon>Dikarya</taxon>
        <taxon>Ascomycota</taxon>
        <taxon>Pezizomycotina</taxon>
        <taxon>Sordariomycetes</taxon>
        <taxon>Hypocreomycetidae</taxon>
        <taxon>Hypocreales</taxon>
        <taxon>Hypocreaceae</taxon>
        <taxon>Trichoderma</taxon>
    </lineage>
</organism>
<dbReference type="Proteomes" id="UP000826661">
    <property type="component" value="Chromosome VII"/>
</dbReference>
<evidence type="ECO:0000313" key="1">
    <source>
        <dbReference type="EMBL" id="QYT05787.1"/>
    </source>
</evidence>
<dbReference type="EMBL" id="CP075870">
    <property type="protein sequence ID" value="QYT05787.1"/>
    <property type="molecule type" value="Genomic_DNA"/>
</dbReference>